<dbReference type="SMART" id="SM00044">
    <property type="entry name" value="CYCc"/>
    <property type="match status" value="1"/>
</dbReference>
<protein>
    <submittedName>
        <fullName evidence="3">Adenylate cyclase</fullName>
        <ecNumber evidence="3">4.6.1.1</ecNumber>
    </submittedName>
</protein>
<dbReference type="EC" id="4.6.1.1" evidence="3"/>
<dbReference type="AlphaFoldDB" id="A0A0A8K196"/>
<dbReference type="RefSeq" id="WP_052464183.1">
    <property type="nucleotide sequence ID" value="NZ_AP014648.1"/>
</dbReference>
<dbReference type="InterPro" id="IPR001054">
    <property type="entry name" value="A/G_cyclase"/>
</dbReference>
<dbReference type="EMBL" id="AP014648">
    <property type="protein sequence ID" value="BAQ16738.1"/>
    <property type="molecule type" value="Genomic_DNA"/>
</dbReference>
<name>A0A0A8K196_9HYPH</name>
<keyword evidence="3" id="KW-0456">Lyase</keyword>
<organism evidence="3 4">
    <name type="scientific">Methyloceanibacter caenitepidi</name>
    <dbReference type="NCBI Taxonomy" id="1384459"/>
    <lineage>
        <taxon>Bacteria</taxon>
        <taxon>Pseudomonadati</taxon>
        <taxon>Pseudomonadota</taxon>
        <taxon>Alphaproteobacteria</taxon>
        <taxon>Hyphomicrobiales</taxon>
        <taxon>Hyphomicrobiaceae</taxon>
        <taxon>Methyloceanibacter</taxon>
    </lineage>
</organism>
<dbReference type="InterPro" id="IPR029787">
    <property type="entry name" value="Nucleotide_cyclase"/>
</dbReference>
<dbReference type="GO" id="GO:0004016">
    <property type="term" value="F:adenylate cyclase activity"/>
    <property type="evidence" value="ECO:0007669"/>
    <property type="project" value="UniProtKB-EC"/>
</dbReference>
<dbReference type="OrthoDB" id="9789782at2"/>
<evidence type="ECO:0000256" key="1">
    <source>
        <dbReference type="SAM" id="Coils"/>
    </source>
</evidence>
<proteinExistence type="predicted"/>
<dbReference type="PANTHER" id="PTHR43081">
    <property type="entry name" value="ADENYLATE CYCLASE, TERMINAL-DIFFERENTIATION SPECIFIC-RELATED"/>
    <property type="match status" value="1"/>
</dbReference>
<sequence length="347" mass="39565">MPSDDLFSGEEKVIAEAQKLLEDGRFAEVEDSKLYEGLLKDYQKLFRTTRRLMRLSDRNEEQLNALSKEQQEANAVIAKKNKELNALATKLSKYLSPQIYHSIFTGEQSVEIASSRKKLTIFFSDIMNFTETTDRLESEDLTNLLNRYLTEMTNIALEYGATIDKYIGDAIMVFFGDPQSKGIKEDACACVRMALAMLRRLSELHTEWLELGATEPFHLRMGINTGYVTVGNFGGDERMDYTIIGSCVNATARLEFHADTDSILIGHETYALVKDEVDVEEREPIKVKGFAEPLRCYKVLGLYEDLEREGSVIREEQDGFKVLLDLKKRERTEAIEALQAIIERLKP</sequence>
<evidence type="ECO:0000313" key="3">
    <source>
        <dbReference type="EMBL" id="BAQ16738.1"/>
    </source>
</evidence>
<dbReference type="PROSITE" id="PS50125">
    <property type="entry name" value="GUANYLATE_CYCLASE_2"/>
    <property type="match status" value="1"/>
</dbReference>
<dbReference type="GO" id="GO:0006171">
    <property type="term" value="P:cAMP biosynthetic process"/>
    <property type="evidence" value="ECO:0007669"/>
    <property type="project" value="TreeGrafter"/>
</dbReference>
<dbReference type="Gene3D" id="3.30.70.1230">
    <property type="entry name" value="Nucleotide cyclase"/>
    <property type="match status" value="1"/>
</dbReference>
<gene>
    <name evidence="3" type="ORF">GL4_1280</name>
</gene>
<evidence type="ECO:0000259" key="2">
    <source>
        <dbReference type="PROSITE" id="PS50125"/>
    </source>
</evidence>
<dbReference type="Pfam" id="PF00211">
    <property type="entry name" value="Guanylate_cyc"/>
    <property type="match status" value="1"/>
</dbReference>
<dbReference type="STRING" id="1384459.GL4_1280"/>
<reference evidence="3 4" key="1">
    <citation type="submission" date="2014-09" db="EMBL/GenBank/DDBJ databases">
        <title>Genome sequencing of Methyloceanibacter caenitepidi Gela4.</title>
        <authorList>
            <person name="Takeuchi M."/>
            <person name="Susumu S."/>
            <person name="Kamagata Y."/>
            <person name="Oshima K."/>
            <person name="Hattori M."/>
            <person name="Iwasaki W."/>
        </authorList>
    </citation>
    <scope>NUCLEOTIDE SEQUENCE [LARGE SCALE GENOMIC DNA]</scope>
    <source>
        <strain evidence="3 4">Gela4</strain>
    </source>
</reference>
<dbReference type="InterPro" id="IPR050697">
    <property type="entry name" value="Adenylyl/Guanylyl_Cyclase_3/4"/>
</dbReference>
<dbReference type="GO" id="GO:0035556">
    <property type="term" value="P:intracellular signal transduction"/>
    <property type="evidence" value="ECO:0007669"/>
    <property type="project" value="InterPro"/>
</dbReference>
<keyword evidence="4" id="KW-1185">Reference proteome</keyword>
<dbReference type="PANTHER" id="PTHR43081:SF18">
    <property type="entry name" value="BLL7624 PROTEIN"/>
    <property type="match status" value="1"/>
</dbReference>
<evidence type="ECO:0000313" key="4">
    <source>
        <dbReference type="Proteomes" id="UP000031643"/>
    </source>
</evidence>
<feature type="coiled-coil region" evidence="1">
    <location>
        <begin position="52"/>
        <end position="83"/>
    </location>
</feature>
<dbReference type="KEGG" id="mcg:GL4_1280"/>
<accession>A0A0A8K196</accession>
<dbReference type="Proteomes" id="UP000031643">
    <property type="component" value="Chromosome"/>
</dbReference>
<feature type="domain" description="Guanylate cyclase" evidence="2">
    <location>
        <begin position="120"/>
        <end position="255"/>
    </location>
</feature>
<dbReference type="HOGENOM" id="CLU_000445_110_1_5"/>
<dbReference type="SUPFAM" id="SSF55073">
    <property type="entry name" value="Nucleotide cyclase"/>
    <property type="match status" value="1"/>
</dbReference>
<dbReference type="CDD" id="cd07302">
    <property type="entry name" value="CHD"/>
    <property type="match status" value="1"/>
</dbReference>
<keyword evidence="1" id="KW-0175">Coiled coil</keyword>